<gene>
    <name evidence="2" type="ORF">IF1G_04796</name>
</gene>
<evidence type="ECO:0000313" key="3">
    <source>
        <dbReference type="Proteomes" id="UP000315783"/>
    </source>
</evidence>
<dbReference type="PROSITE" id="PS51257">
    <property type="entry name" value="PROKAR_LIPOPROTEIN"/>
    <property type="match status" value="1"/>
</dbReference>
<comment type="caution">
    <text evidence="2">The sequence shown here is derived from an EMBL/GenBank/DDBJ whole genome shotgun (WGS) entry which is preliminary data.</text>
</comment>
<organism evidence="2 3">
    <name type="scientific">Cordyceps javanica</name>
    <dbReference type="NCBI Taxonomy" id="43265"/>
    <lineage>
        <taxon>Eukaryota</taxon>
        <taxon>Fungi</taxon>
        <taxon>Dikarya</taxon>
        <taxon>Ascomycota</taxon>
        <taxon>Pezizomycotina</taxon>
        <taxon>Sordariomycetes</taxon>
        <taxon>Hypocreomycetidae</taxon>
        <taxon>Hypocreales</taxon>
        <taxon>Cordycipitaceae</taxon>
        <taxon>Cordyceps</taxon>
    </lineage>
</organism>
<dbReference type="AlphaFoldDB" id="A0A545V3C5"/>
<feature type="signal peptide" evidence="1">
    <location>
        <begin position="1"/>
        <end position="23"/>
    </location>
</feature>
<evidence type="ECO:0000313" key="2">
    <source>
        <dbReference type="EMBL" id="TQV96213.1"/>
    </source>
</evidence>
<keyword evidence="1" id="KW-0732">Signal</keyword>
<reference evidence="2 3" key="1">
    <citation type="journal article" date="2019" name="Appl. Microbiol. Biotechnol.">
        <title>Genome sequence of Isaria javanica and comparative genome analysis insights into family S53 peptidase evolution in fungal entomopathogens.</title>
        <authorList>
            <person name="Lin R."/>
            <person name="Zhang X."/>
            <person name="Xin B."/>
            <person name="Zou M."/>
            <person name="Gao Y."/>
            <person name="Qin F."/>
            <person name="Hu Q."/>
            <person name="Xie B."/>
            <person name="Cheng X."/>
        </authorList>
    </citation>
    <scope>NUCLEOTIDE SEQUENCE [LARGE SCALE GENOMIC DNA]</scope>
    <source>
        <strain evidence="2 3">IJ1G</strain>
    </source>
</reference>
<evidence type="ECO:0000256" key="1">
    <source>
        <dbReference type="SAM" id="SignalP"/>
    </source>
</evidence>
<protein>
    <recommendedName>
        <fullName evidence="4">Secreted protein</fullName>
    </recommendedName>
</protein>
<dbReference type="EMBL" id="SPUK01000006">
    <property type="protein sequence ID" value="TQV96213.1"/>
    <property type="molecule type" value="Genomic_DNA"/>
</dbReference>
<feature type="chain" id="PRO_5021816594" description="Secreted protein" evidence="1">
    <location>
        <begin position="24"/>
        <end position="209"/>
    </location>
</feature>
<proteinExistence type="predicted"/>
<sequence length="209" mass="23222">MMRYSVALTMSVLACLALRKTTSSSFEDGPWFFPVARGCLSGSPLAELLSVLLVLLENSVGSPPPPHHKYKLAPRAERIHQRGKKCTSPSPPATILHGNHTRWSPNCFTSLITLQHCRDQRSSCRATAHELSPFSYQPISSIFLFSCFSFSFSFSASLTTTTRERLADGRGTGPECPRTALFYSHGHESMRLRFTIPGPLVRHHRTTST</sequence>
<name>A0A545V3C5_9HYPO</name>
<evidence type="ECO:0008006" key="4">
    <source>
        <dbReference type="Google" id="ProtNLM"/>
    </source>
</evidence>
<dbReference type="Proteomes" id="UP000315783">
    <property type="component" value="Unassembled WGS sequence"/>
</dbReference>
<accession>A0A545V3C5</accession>
<keyword evidence="3" id="KW-1185">Reference proteome</keyword>